<evidence type="ECO:0000313" key="5">
    <source>
        <dbReference type="Proteomes" id="UP000314980"/>
    </source>
</evidence>
<dbReference type="Ensembl" id="ENSLCAT00010026492.1">
    <property type="protein sequence ID" value="ENSLCAP00010025942.1"/>
    <property type="gene ID" value="ENSLCAG00010012092.1"/>
</dbReference>
<keyword evidence="5" id="KW-1185">Reference proteome</keyword>
<gene>
    <name evidence="4" type="primary">BLTP2</name>
</gene>
<keyword evidence="1" id="KW-0175">Coiled coil</keyword>
<dbReference type="InterPro" id="IPR019441">
    <property type="entry name" value="FMP27/BLTP2/Hobbit_GFWDK_RBG"/>
</dbReference>
<dbReference type="InterPro" id="IPR045167">
    <property type="entry name" value="Hobbit"/>
</dbReference>
<name>A0A4W6DM28_LATCA</name>
<feature type="compositionally biased region" description="Low complexity" evidence="2">
    <location>
        <begin position="1263"/>
        <end position="1272"/>
    </location>
</feature>
<dbReference type="PANTHER" id="PTHR15678">
    <property type="entry name" value="ANTIGEN MLAA-22-RELATED"/>
    <property type="match status" value="1"/>
</dbReference>
<dbReference type="PANTHER" id="PTHR15678:SF6">
    <property type="entry name" value="BRIDGE-LIKE LIPID TRANSFER PROTEIN FAMILY MEMBER 2"/>
    <property type="match status" value="1"/>
</dbReference>
<dbReference type="Proteomes" id="UP000314980">
    <property type="component" value="Unassembled WGS sequence"/>
</dbReference>
<feature type="domain" description="FMP27/BLTP2/Hobbit GFWDK motif-containing RBG unit" evidence="3">
    <location>
        <begin position="780"/>
        <end position="912"/>
    </location>
</feature>
<accession>A0A4W6DM28</accession>
<feature type="region of interest" description="Disordered" evidence="2">
    <location>
        <begin position="1252"/>
        <end position="1272"/>
    </location>
</feature>
<proteinExistence type="predicted"/>
<evidence type="ECO:0000313" key="4">
    <source>
        <dbReference type="Ensembl" id="ENSLCAP00010025942.1"/>
    </source>
</evidence>
<feature type="coiled-coil region" evidence="1">
    <location>
        <begin position="1563"/>
        <end position="1625"/>
    </location>
</feature>
<dbReference type="SMART" id="SM01214">
    <property type="entry name" value="Fmp27_GFWDK"/>
    <property type="match status" value="1"/>
</dbReference>
<feature type="compositionally biased region" description="Polar residues" evidence="2">
    <location>
        <begin position="1252"/>
        <end position="1262"/>
    </location>
</feature>
<dbReference type="Pfam" id="PF10344">
    <property type="entry name" value="Hobbit"/>
    <property type="match status" value="1"/>
</dbReference>
<organism evidence="4 5">
    <name type="scientific">Lates calcarifer</name>
    <name type="common">Barramundi</name>
    <name type="synonym">Holocentrus calcarifer</name>
    <dbReference type="NCBI Taxonomy" id="8187"/>
    <lineage>
        <taxon>Eukaryota</taxon>
        <taxon>Metazoa</taxon>
        <taxon>Chordata</taxon>
        <taxon>Craniata</taxon>
        <taxon>Vertebrata</taxon>
        <taxon>Euteleostomi</taxon>
        <taxon>Actinopterygii</taxon>
        <taxon>Neopterygii</taxon>
        <taxon>Teleostei</taxon>
        <taxon>Neoteleostei</taxon>
        <taxon>Acanthomorphata</taxon>
        <taxon>Carangaria</taxon>
        <taxon>Carangaria incertae sedis</taxon>
        <taxon>Centropomidae</taxon>
        <taxon>Lates</taxon>
    </lineage>
</organism>
<reference evidence="5" key="1">
    <citation type="submission" date="2015-09" db="EMBL/GenBank/DDBJ databases">
        <authorList>
            <person name="Sai Rama Sridatta P."/>
        </authorList>
    </citation>
    <scope>NUCLEOTIDE SEQUENCE [LARGE SCALE GENOMIC DNA]</scope>
</reference>
<sequence length="1962" mass="224507">MITMTSLIVQENEDKVISYSFCESIEFIQTETVERFHQLIPHKVNVEFDNTNVTLSMHSQKRHLNWTLKSLKVSYGRDNEQLPLKSFTPELSFPQSSLELLLEDGLLLSQSRQRILCVNTLKTALQVTSIDISGSFTVNTCIIHYRHQEFSHWLNLFPWEQLIHRKAAHKKRRLPHLDAPVMIASSVSNVNVSVQLGDTTPFALGFLSSQTVHQRASLSLDNFWWRVGQGSHIQQAPHPPGKHVWGEALILDTLSLQGSFNRPHVESGSQSPSLSVESTLKGLQVELSETCALCLSRLLSLICVPGDKGPQLSDVDTVSPPTDQTVQPAPSSQLHLLFKLDCSLEDVNVFTLSNLAGAVSLRMDTVRVLGSAESSSVSLQGVSLSVVKMLTENMETCCPASQTPGSVLKLTAIAFCYHLTTHTLQVQSEEELSVEWTPPDHMVLYQHMTEGQACWRMLCGEKGEESPFKPPESGDVSGQSRGLCVRVELGSTRLTAHVSEQNYILLHTEALSVSKHAGSMHIRSPSLIFNFDGNNIVSFKGLDVETHAELTEMQLHRDTFPFLITPHNRVWVLTCPSLSVEFPYQYNFSNTFDKAISVQKWLKTLHRSASGASAVQRLPPDLVFKISQFSFVFLDDVFEIKLRDNYELMKDESKESAKRLQLLDKKVADLRKQHGELLPARKIEELYSSLEKKHIEIYIQRSRRLYANTPMRKSLLTWTVSDLELVALADQSLHGPERVREQLRDIDRISPFPREGLPLVVQWCRAVKFKLAAFLVRIRDYPRYLFEIRDWELSGRLIGTEQDGQARAHRKEIVPLGPPWGDVTVHRNMPPLKFYYDFKSNISLYTIVWGPCWDPAWTLIGQSVDLLTKPTVDPSLPLAWWDKSRLLLHGRWVMDIDQANLHQLATEDPYNTTENLHWEWNKLNFDWNPGQFVFKGDLDVNVRTASKYDDICFLRLPNLCMTLDLQWLCHGNPHDHHAVMLCCAENIADVTSGQPHDSYRAFRSENLNLSITMDLNQHCGTEPGQPRILLYSSTLRWMQNFWATWTSVSRPICRGKLFHSLRPIRKKLGQHYKQMSYTAAFPQLQVHYWASFAQQRGIQVECNKGHVFTRGAQRLIPQAGTVMRRLISEWNVTQMVSELSQVTVHLMASTWDETADHQINAQVKKTHLLSLSSLSYQRQSNRMEEEVNPKDETNASYTHKLRLVDLRASWTTTNRNIAFGLYDGYKKASVLKRNLSTEALKGLRIDTQLQTKKLKRSPSNYSPTTAPTTPVMPTVSRAEKRTSMLQKLIEETDKFVVFSEEDSGVSDQLCGIAACQTDDVYNRNWFIELVNCQMMLRGTETAGCVLVSAAKAQLLQCEHHPAWYNDTLKQKTTWTCLLDGMQYFATMEPNPSEHEDRQLWLEVKNIEEHRQRNLDSVLELMESGQAVGGMVSTTTDWNQPAQVNEAQQVQRIISRCSCRMHYISYSHDINPELATQIKPPELRNNHEKEDLLKKQAGAVDTFTLIHHDLEISTNPVQYAMILDIVNNLLLHVEPRRKEHSEKKQRVRFQLEISSNPEEQRSSILHLQEAVRQHLAQIRRLEKQIYSNIRVKLSGDELMEINTRLQNQLNQEKNDMQMKSEELNILIRCFKDFQLQRANKLELRKPPEDVSVVRRTEIYFAQARWCLTEEDGQLGIAELELQRFMYSKLNKSDDTAEHLLELGWFTMNNLLPNAAYKVVLRPQSNCQSGRQFALRIFSKVRPPVGGISVKEHFEVNVVPLTIQLMYQFFKRMMGFFFPGRNVEEEEVTDEEDKFRLVTTGIPVKPRQSSEDTMGAMGPSKGVAQGLNRTAGVRRSFRKPPEHPVDDIDKMKERAAMNNSFIYIKIPQVPLCVSYKGEKSSVDWKDLNLVLPCLEYHNNTWTWLDFAMAVKRDSRKALVAQMIKEKLRLKPASGSDLRGKARLLIGLSTADKSSSKKSIFSRRK</sequence>
<protein>
    <submittedName>
        <fullName evidence="4">Bridge-like lipid transfer protein family member 2</fullName>
    </submittedName>
</protein>
<reference evidence="4" key="3">
    <citation type="submission" date="2025-09" db="UniProtKB">
        <authorList>
            <consortium name="Ensembl"/>
        </authorList>
    </citation>
    <scope>IDENTIFICATION</scope>
</reference>
<evidence type="ECO:0000256" key="1">
    <source>
        <dbReference type="SAM" id="Coils"/>
    </source>
</evidence>
<evidence type="ECO:0000256" key="2">
    <source>
        <dbReference type="SAM" id="MobiDB-lite"/>
    </source>
</evidence>
<reference evidence="4" key="2">
    <citation type="submission" date="2025-08" db="UniProtKB">
        <authorList>
            <consortium name="Ensembl"/>
        </authorList>
    </citation>
    <scope>IDENTIFICATION</scope>
</reference>
<dbReference type="GeneTree" id="ENSGT00600000084481"/>
<evidence type="ECO:0000259" key="3">
    <source>
        <dbReference type="SMART" id="SM01214"/>
    </source>
</evidence>